<keyword evidence="1" id="KW-0496">Mitochondrion</keyword>
<sequence>MTSTKPLGYRSDRNCLSLLPALDLSHCGPFIPSLLPAISLAIYRNHWKNRM</sequence>
<gene>
    <name evidence="1" type="ORF">ABT39_MTgene607</name>
</gene>
<reference evidence="1" key="1">
    <citation type="journal article" date="2015" name="Genome Biol. Evol.">
        <title>Organellar Genomes of White Spruce (Picea glauca): Assembly and Annotation.</title>
        <authorList>
            <person name="Jackman S.D."/>
            <person name="Warren R.L."/>
            <person name="Gibb E.A."/>
            <person name="Vandervalk B.P."/>
            <person name="Mohamadi H."/>
            <person name="Chu J."/>
            <person name="Raymond A."/>
            <person name="Pleasance S."/>
            <person name="Coope R."/>
            <person name="Wildung M.R."/>
            <person name="Ritland C.E."/>
            <person name="Bousquet J."/>
            <person name="Jones S.J."/>
            <person name="Bohlmann J."/>
            <person name="Birol I."/>
        </authorList>
    </citation>
    <scope>NUCLEOTIDE SEQUENCE [LARGE SCALE GENOMIC DNA]</scope>
    <source>
        <tissue evidence="1">Flushing bud</tissue>
    </source>
</reference>
<dbReference type="AlphaFoldDB" id="A0A117NJ00"/>
<evidence type="ECO:0000313" key="1">
    <source>
        <dbReference type="EMBL" id="KUM50763.1"/>
    </source>
</evidence>
<geneLocation type="mitochondrion" evidence="1"/>
<proteinExistence type="predicted"/>
<name>A0A117NJ00_PICGL</name>
<dbReference type="EMBL" id="LKAM01000001">
    <property type="protein sequence ID" value="KUM50763.1"/>
    <property type="molecule type" value="Genomic_DNA"/>
</dbReference>
<protein>
    <submittedName>
        <fullName evidence="1">Uncharacterized protein</fullName>
    </submittedName>
</protein>
<accession>A0A117NJ00</accession>
<organism evidence="1">
    <name type="scientific">Picea glauca</name>
    <name type="common">White spruce</name>
    <name type="synonym">Pinus glauca</name>
    <dbReference type="NCBI Taxonomy" id="3330"/>
    <lineage>
        <taxon>Eukaryota</taxon>
        <taxon>Viridiplantae</taxon>
        <taxon>Streptophyta</taxon>
        <taxon>Embryophyta</taxon>
        <taxon>Tracheophyta</taxon>
        <taxon>Spermatophyta</taxon>
        <taxon>Pinopsida</taxon>
        <taxon>Pinidae</taxon>
        <taxon>Conifers I</taxon>
        <taxon>Pinales</taxon>
        <taxon>Pinaceae</taxon>
        <taxon>Picea</taxon>
    </lineage>
</organism>
<comment type="caution">
    <text evidence="1">The sequence shown here is derived from an EMBL/GenBank/DDBJ whole genome shotgun (WGS) entry which is preliminary data.</text>
</comment>